<dbReference type="SFLD" id="SFLDS00029">
    <property type="entry name" value="Radical_SAM"/>
    <property type="match status" value="1"/>
</dbReference>
<name>A0ABW3E5Z0_9ACTN</name>
<keyword evidence="3" id="KW-0408">Iron</keyword>
<proteinExistence type="predicted"/>
<feature type="non-terminal residue" evidence="6">
    <location>
        <position position="104"/>
    </location>
</feature>
<protein>
    <submittedName>
        <fullName evidence="6">Radical SAM protein</fullName>
    </submittedName>
</protein>
<reference evidence="7" key="1">
    <citation type="journal article" date="2019" name="Int. J. Syst. Evol. Microbiol.">
        <title>The Global Catalogue of Microorganisms (GCM) 10K type strain sequencing project: providing services to taxonomists for standard genome sequencing and annotation.</title>
        <authorList>
            <consortium name="The Broad Institute Genomics Platform"/>
            <consortium name="The Broad Institute Genome Sequencing Center for Infectious Disease"/>
            <person name="Wu L."/>
            <person name="Ma J."/>
        </authorList>
    </citation>
    <scope>NUCLEOTIDE SEQUENCE [LARGE SCALE GENOMIC DNA]</scope>
    <source>
        <strain evidence="7">CCUG 62974</strain>
    </source>
</reference>
<dbReference type="Gene3D" id="3.20.20.70">
    <property type="entry name" value="Aldolase class I"/>
    <property type="match status" value="1"/>
</dbReference>
<gene>
    <name evidence="6" type="ORF">ACFQ08_42940</name>
</gene>
<keyword evidence="1" id="KW-0949">S-adenosyl-L-methionine</keyword>
<sequence>MNGVLDGPTDVIWDVTYACPLRCQHCYSESGRRPARQLDHDDMLTVAGAIASLRPTAMEFAGGEPLLVRGLFDVAARIARDVVYNHLGPSGNFLAPFGPYFNPS</sequence>
<dbReference type="Proteomes" id="UP001597024">
    <property type="component" value="Unassembled WGS sequence"/>
</dbReference>
<dbReference type="SUPFAM" id="SSF102114">
    <property type="entry name" value="Radical SAM enzymes"/>
    <property type="match status" value="1"/>
</dbReference>
<evidence type="ECO:0000256" key="3">
    <source>
        <dbReference type="ARBA" id="ARBA00023004"/>
    </source>
</evidence>
<dbReference type="CDD" id="cd01335">
    <property type="entry name" value="Radical_SAM"/>
    <property type="match status" value="1"/>
</dbReference>
<dbReference type="PANTHER" id="PTHR11228:SF7">
    <property type="entry name" value="PQQA PEPTIDE CYCLASE"/>
    <property type="match status" value="1"/>
</dbReference>
<accession>A0ABW3E5Z0</accession>
<dbReference type="Pfam" id="PF04055">
    <property type="entry name" value="Radical_SAM"/>
    <property type="match status" value="1"/>
</dbReference>
<dbReference type="InterPro" id="IPR007197">
    <property type="entry name" value="rSAM"/>
</dbReference>
<feature type="domain" description="Radical SAM core" evidence="5">
    <location>
        <begin position="15"/>
        <end position="81"/>
    </location>
</feature>
<evidence type="ECO:0000256" key="2">
    <source>
        <dbReference type="ARBA" id="ARBA00022723"/>
    </source>
</evidence>
<keyword evidence="7" id="KW-1185">Reference proteome</keyword>
<dbReference type="EMBL" id="JBHTHX010003101">
    <property type="protein sequence ID" value="MFD0891348.1"/>
    <property type="molecule type" value="Genomic_DNA"/>
</dbReference>
<comment type="caution">
    <text evidence="6">The sequence shown here is derived from an EMBL/GenBank/DDBJ whole genome shotgun (WGS) entry which is preliminary data.</text>
</comment>
<evidence type="ECO:0000313" key="6">
    <source>
        <dbReference type="EMBL" id="MFD0891348.1"/>
    </source>
</evidence>
<evidence type="ECO:0000256" key="4">
    <source>
        <dbReference type="ARBA" id="ARBA00023014"/>
    </source>
</evidence>
<keyword evidence="2" id="KW-0479">Metal-binding</keyword>
<evidence type="ECO:0000259" key="5">
    <source>
        <dbReference type="Pfam" id="PF04055"/>
    </source>
</evidence>
<dbReference type="InterPro" id="IPR013785">
    <property type="entry name" value="Aldolase_TIM"/>
</dbReference>
<evidence type="ECO:0000256" key="1">
    <source>
        <dbReference type="ARBA" id="ARBA00022691"/>
    </source>
</evidence>
<keyword evidence="4" id="KW-0411">Iron-sulfur</keyword>
<dbReference type="InterPro" id="IPR058240">
    <property type="entry name" value="rSAM_sf"/>
</dbReference>
<dbReference type="PANTHER" id="PTHR11228">
    <property type="entry name" value="RADICAL SAM DOMAIN PROTEIN"/>
    <property type="match status" value="1"/>
</dbReference>
<organism evidence="6 7">
    <name type="scientific">Streptosporangium algeriense</name>
    <dbReference type="NCBI Taxonomy" id="1682748"/>
    <lineage>
        <taxon>Bacteria</taxon>
        <taxon>Bacillati</taxon>
        <taxon>Actinomycetota</taxon>
        <taxon>Actinomycetes</taxon>
        <taxon>Streptosporangiales</taxon>
        <taxon>Streptosporangiaceae</taxon>
        <taxon>Streptosporangium</taxon>
    </lineage>
</organism>
<evidence type="ECO:0000313" key="7">
    <source>
        <dbReference type="Proteomes" id="UP001597024"/>
    </source>
</evidence>
<dbReference type="InterPro" id="IPR050377">
    <property type="entry name" value="Radical_SAM_PqqE_MftC-like"/>
</dbReference>